<name>A0A858BWE5_9FIRM</name>
<evidence type="ECO:0000256" key="1">
    <source>
        <dbReference type="SAM" id="Phobius"/>
    </source>
</evidence>
<dbReference type="KEGG" id="abut:Ami103574_06805"/>
<keyword evidence="1" id="KW-0472">Membrane</keyword>
<dbReference type="Proteomes" id="UP000466848">
    <property type="component" value="Chromosome"/>
</dbReference>
<dbReference type="AlphaFoldDB" id="A0A858BWE5"/>
<proteinExistence type="predicted"/>
<gene>
    <name evidence="2" type="ORF">Ami103574_06805</name>
</gene>
<evidence type="ECO:0000313" key="3">
    <source>
        <dbReference type="Proteomes" id="UP000466848"/>
    </source>
</evidence>
<keyword evidence="3" id="KW-1185">Reference proteome</keyword>
<dbReference type="EMBL" id="CP048649">
    <property type="protein sequence ID" value="QIB69054.1"/>
    <property type="molecule type" value="Genomic_DNA"/>
</dbReference>
<keyword evidence="1" id="KW-1133">Transmembrane helix</keyword>
<feature type="transmembrane region" description="Helical" evidence="1">
    <location>
        <begin position="12"/>
        <end position="35"/>
    </location>
</feature>
<organism evidence="2 3">
    <name type="scientific">Aminipila butyrica</name>
    <dbReference type="NCBI Taxonomy" id="433296"/>
    <lineage>
        <taxon>Bacteria</taxon>
        <taxon>Bacillati</taxon>
        <taxon>Bacillota</taxon>
        <taxon>Clostridia</taxon>
        <taxon>Peptostreptococcales</taxon>
        <taxon>Anaerovoracaceae</taxon>
        <taxon>Aminipila</taxon>
    </lineage>
</organism>
<keyword evidence="1" id="KW-0812">Transmembrane</keyword>
<sequence length="51" mass="5769">MGRTVGAVRPFWFHGSEVVLTVLMAASMGHFWCVTTPGKRCWNKKCGLEER</sequence>
<reference evidence="2 3" key="1">
    <citation type="submission" date="2020-02" db="EMBL/GenBank/DDBJ databases">
        <authorList>
            <person name="Kim Y.B."/>
            <person name="Roh S.W."/>
        </authorList>
    </citation>
    <scope>NUCLEOTIDE SEQUENCE [LARGE SCALE GENOMIC DNA]</scope>
    <source>
        <strain evidence="2 3">DSM 103574</strain>
    </source>
</reference>
<protein>
    <submittedName>
        <fullName evidence="2">Uncharacterized protein</fullName>
    </submittedName>
</protein>
<accession>A0A858BWE5</accession>
<dbReference type="RefSeq" id="WP_163065963.1">
    <property type="nucleotide sequence ID" value="NZ_CP048649.1"/>
</dbReference>
<evidence type="ECO:0000313" key="2">
    <source>
        <dbReference type="EMBL" id="QIB69054.1"/>
    </source>
</evidence>